<dbReference type="GO" id="GO:0004190">
    <property type="term" value="F:aspartic-type endopeptidase activity"/>
    <property type="evidence" value="ECO:0007669"/>
    <property type="project" value="InterPro"/>
</dbReference>
<dbReference type="PROSITE" id="PS00141">
    <property type="entry name" value="ASP_PROTEASE"/>
    <property type="match status" value="1"/>
</dbReference>
<proteinExistence type="predicted"/>
<organism evidence="1 2">
    <name type="scientific">Sphaeroforma arctica JP610</name>
    <dbReference type="NCBI Taxonomy" id="667725"/>
    <lineage>
        <taxon>Eukaryota</taxon>
        <taxon>Ichthyosporea</taxon>
        <taxon>Ichthyophonida</taxon>
        <taxon>Sphaeroforma</taxon>
    </lineage>
</organism>
<sequence length="247" mass="26170">MMKKHDILHTLHPHTTLTIPNSLLDTTILFESFGSGLPEQYDTYLDQTLSHFIDSVTIGRISTAPPVKYPLTVYTSAPTPAAVDAEVLTTKALNAQCQALSPAKLPPRQRIHYGGLAALKQPLFANALIDSGTDISIVNYADHFTDIQSGTYLFEFAGGTMGSTISGLSPDLVFPNAKSEFLKPKDLLSVLLRCSGAQPSRATVEPRTIVRAEAGAPGPGALGSGPVPLGLGVFDLMDGWAAVRLGG</sequence>
<gene>
    <name evidence="1" type="ORF">SARC_10152</name>
</gene>
<evidence type="ECO:0000313" key="1">
    <source>
        <dbReference type="EMBL" id="KNC77385.1"/>
    </source>
</evidence>
<dbReference type="Proteomes" id="UP000054560">
    <property type="component" value="Unassembled WGS sequence"/>
</dbReference>
<protein>
    <submittedName>
        <fullName evidence="1">Uncharacterized protein</fullName>
    </submittedName>
</protein>
<dbReference type="EMBL" id="KQ242749">
    <property type="protein sequence ID" value="KNC77385.1"/>
    <property type="molecule type" value="Genomic_DNA"/>
</dbReference>
<evidence type="ECO:0000313" key="2">
    <source>
        <dbReference type="Proteomes" id="UP000054560"/>
    </source>
</evidence>
<dbReference type="RefSeq" id="XP_014151287.1">
    <property type="nucleotide sequence ID" value="XM_014295812.1"/>
</dbReference>
<dbReference type="AlphaFoldDB" id="A0A0L0FKT2"/>
<name>A0A0L0FKT2_9EUKA</name>
<dbReference type="GeneID" id="25910656"/>
<keyword evidence="2" id="KW-1185">Reference proteome</keyword>
<reference evidence="1 2" key="1">
    <citation type="submission" date="2011-02" db="EMBL/GenBank/DDBJ databases">
        <title>The Genome Sequence of Sphaeroforma arctica JP610.</title>
        <authorList>
            <consortium name="The Broad Institute Genome Sequencing Platform"/>
            <person name="Russ C."/>
            <person name="Cuomo C."/>
            <person name="Young S.K."/>
            <person name="Zeng Q."/>
            <person name="Gargeya S."/>
            <person name="Alvarado L."/>
            <person name="Berlin A."/>
            <person name="Chapman S.B."/>
            <person name="Chen Z."/>
            <person name="Freedman E."/>
            <person name="Gellesch M."/>
            <person name="Goldberg J."/>
            <person name="Griggs A."/>
            <person name="Gujja S."/>
            <person name="Heilman E."/>
            <person name="Heiman D."/>
            <person name="Howarth C."/>
            <person name="Mehta T."/>
            <person name="Neiman D."/>
            <person name="Pearson M."/>
            <person name="Roberts A."/>
            <person name="Saif S."/>
            <person name="Shea T."/>
            <person name="Shenoy N."/>
            <person name="Sisk P."/>
            <person name="Stolte C."/>
            <person name="Sykes S."/>
            <person name="White J."/>
            <person name="Yandava C."/>
            <person name="Burger G."/>
            <person name="Gray M.W."/>
            <person name="Holland P.W.H."/>
            <person name="King N."/>
            <person name="Lang F.B.F."/>
            <person name="Roger A.J."/>
            <person name="Ruiz-Trillo I."/>
            <person name="Haas B."/>
            <person name="Nusbaum C."/>
            <person name="Birren B."/>
        </authorList>
    </citation>
    <scope>NUCLEOTIDE SEQUENCE [LARGE SCALE GENOMIC DNA]</scope>
    <source>
        <strain evidence="1 2">JP610</strain>
    </source>
</reference>
<dbReference type="InterPro" id="IPR001969">
    <property type="entry name" value="Aspartic_peptidase_AS"/>
</dbReference>
<dbReference type="GO" id="GO:0006508">
    <property type="term" value="P:proteolysis"/>
    <property type="evidence" value="ECO:0007669"/>
    <property type="project" value="InterPro"/>
</dbReference>
<accession>A0A0L0FKT2</accession>